<evidence type="ECO:0000256" key="1">
    <source>
        <dbReference type="SAM" id="MobiDB-lite"/>
    </source>
</evidence>
<proteinExistence type="predicted"/>
<name>A0A0J6F581_COCPO</name>
<protein>
    <submittedName>
        <fullName evidence="2">Uncharacterized protein</fullName>
    </submittedName>
</protein>
<dbReference type="VEuPathDB" id="FungiDB:CPAG_04403"/>
<organism evidence="2 3">
    <name type="scientific">Coccidioides posadasii RMSCC 3488</name>
    <dbReference type="NCBI Taxonomy" id="454284"/>
    <lineage>
        <taxon>Eukaryota</taxon>
        <taxon>Fungi</taxon>
        <taxon>Dikarya</taxon>
        <taxon>Ascomycota</taxon>
        <taxon>Pezizomycotina</taxon>
        <taxon>Eurotiomycetes</taxon>
        <taxon>Eurotiomycetidae</taxon>
        <taxon>Onygenales</taxon>
        <taxon>Onygenaceae</taxon>
        <taxon>Coccidioides</taxon>
    </lineage>
</organism>
<dbReference type="Proteomes" id="UP000054567">
    <property type="component" value="Unassembled WGS sequence"/>
</dbReference>
<evidence type="ECO:0000313" key="3">
    <source>
        <dbReference type="Proteomes" id="UP000054567"/>
    </source>
</evidence>
<reference evidence="2 3" key="1">
    <citation type="submission" date="2007-06" db="EMBL/GenBank/DDBJ databases">
        <title>The Genome Sequence of Coccidioides posadasii RMSCC_3488.</title>
        <authorList>
            <consortium name="Coccidioides Genome Resources Consortium"/>
            <consortium name="The Broad Institute Genome Sequencing Platform"/>
            <person name="Henn M.R."/>
            <person name="Sykes S."/>
            <person name="Young S."/>
            <person name="Jaffe D."/>
            <person name="Berlin A."/>
            <person name="Alvarez P."/>
            <person name="Butler J."/>
            <person name="Gnerre S."/>
            <person name="Grabherr M."/>
            <person name="Mauceli E."/>
            <person name="Brockman W."/>
            <person name="Kodira C."/>
            <person name="Alvarado L."/>
            <person name="Zeng Q."/>
            <person name="Crawford M."/>
            <person name="Antoine C."/>
            <person name="Devon K."/>
            <person name="Galgiani J."/>
            <person name="Orsborn K."/>
            <person name="Lewis M.L."/>
            <person name="Nusbaum C."/>
            <person name="Galagan J."/>
            <person name="Birren B."/>
        </authorList>
    </citation>
    <scope>NUCLEOTIDE SEQUENCE [LARGE SCALE GENOMIC DNA]</scope>
    <source>
        <strain evidence="2 3">RMSCC 3488</strain>
    </source>
</reference>
<feature type="compositionally biased region" description="Low complexity" evidence="1">
    <location>
        <begin position="73"/>
        <end position="97"/>
    </location>
</feature>
<feature type="compositionally biased region" description="Basic and acidic residues" evidence="1">
    <location>
        <begin position="110"/>
        <end position="134"/>
    </location>
</feature>
<accession>A0A0J6F581</accession>
<dbReference type="EMBL" id="DS268110">
    <property type="protein sequence ID" value="KMM68071.1"/>
    <property type="molecule type" value="Genomic_DNA"/>
</dbReference>
<reference evidence="3" key="3">
    <citation type="journal article" date="2010" name="Genome Res.">
        <title>Population genomic sequencing of Coccidioides fungi reveals recent hybridization and transposon control.</title>
        <authorList>
            <person name="Neafsey D.E."/>
            <person name="Barker B.M."/>
            <person name="Sharpton T.J."/>
            <person name="Stajich J.E."/>
            <person name="Park D.J."/>
            <person name="Whiston E."/>
            <person name="Hung C.-Y."/>
            <person name="McMahan C."/>
            <person name="White J."/>
            <person name="Sykes S."/>
            <person name="Heiman D."/>
            <person name="Young S."/>
            <person name="Zeng Q."/>
            <person name="Abouelleil A."/>
            <person name="Aftuck L."/>
            <person name="Bessette D."/>
            <person name="Brown A."/>
            <person name="FitzGerald M."/>
            <person name="Lui A."/>
            <person name="Macdonald J.P."/>
            <person name="Priest M."/>
            <person name="Orbach M.J."/>
            <person name="Galgiani J.N."/>
            <person name="Kirkland T.N."/>
            <person name="Cole G.T."/>
            <person name="Birren B.W."/>
            <person name="Henn M.R."/>
            <person name="Taylor J.W."/>
            <person name="Rounsley S.D."/>
        </authorList>
    </citation>
    <scope>NUCLEOTIDE SEQUENCE [LARGE SCALE GENOMIC DNA]</scope>
    <source>
        <strain evidence="3">RMSCC 3488</strain>
    </source>
</reference>
<evidence type="ECO:0000313" key="2">
    <source>
        <dbReference type="EMBL" id="KMM68071.1"/>
    </source>
</evidence>
<reference evidence="3" key="2">
    <citation type="journal article" date="2009" name="Genome Res.">
        <title>Comparative genomic analyses of the human fungal pathogens Coccidioides and their relatives.</title>
        <authorList>
            <person name="Sharpton T.J."/>
            <person name="Stajich J.E."/>
            <person name="Rounsley S.D."/>
            <person name="Gardner M.J."/>
            <person name="Wortman J.R."/>
            <person name="Jordar V.S."/>
            <person name="Maiti R."/>
            <person name="Kodira C.D."/>
            <person name="Neafsey D.E."/>
            <person name="Zeng Q."/>
            <person name="Hung C.-Y."/>
            <person name="McMahan C."/>
            <person name="Muszewska A."/>
            <person name="Grynberg M."/>
            <person name="Mandel M.A."/>
            <person name="Kellner E.M."/>
            <person name="Barker B.M."/>
            <person name="Galgiani J.N."/>
            <person name="Orbach M.J."/>
            <person name="Kirkland T.N."/>
            <person name="Cole G.T."/>
            <person name="Henn M.R."/>
            <person name="Birren B.W."/>
            <person name="Taylor J.W."/>
        </authorList>
    </citation>
    <scope>NUCLEOTIDE SEQUENCE [LARGE SCALE GENOMIC DNA]</scope>
    <source>
        <strain evidence="3">RMSCC 3488</strain>
    </source>
</reference>
<gene>
    <name evidence="2" type="ORF">CPAG_04403</name>
</gene>
<sequence length="134" mass="14174">MKAGSHEMVPALHSAADASCSSAFGSLRGVIFDSLHSTVPISPRREPRSITTNPPTMPIQLNPAPADDSGDKQSASRSNSSSSDSQQSTQCTASSATGMSEHGTGTEGQLSREEADRLYEERMEEEYAKREGGA</sequence>
<dbReference type="AlphaFoldDB" id="A0A0J6F581"/>
<feature type="region of interest" description="Disordered" evidence="1">
    <location>
        <begin position="35"/>
        <end position="134"/>
    </location>
</feature>